<sequence length="395" mass="44697">MPDFDDIRPYHDDEVEQVLKSLLKDQDFLSFLAKFRLKFAYKRLPRLTRQFVRLTLAWQLRKIHNIKDFQLAVALTAKKLVKETMTSFHSEGLEQLDPSQAYLYVGNHRDIAGDSMLLDYALYLLGRDTARIAVGDNLVQRQFATDLMKLNKSFFIRRSETGAKKVYAALLQSSQYLHESINSHNSVWIAQSEGRAKNGVDLTDPAVIKMLVLAERKKDLADVIRDLNIVPVAIAYEFDPCDVLKAQELHSIATQGSYTKVLGEDLLNLVKGLGDFKGRVTLRFGHALTGQFEIPEQVAAEIDRQILDGLQLYPINYWALEQLALPADDASVDAGLDEYRAVWHQVGHLANVKDSGALVSRFEQCPAECRREWLQMYANPVVNKVRHGAANLTPA</sequence>
<organism evidence="2 3">
    <name type="scientific">SAR86 cluster bacterium</name>
    <dbReference type="NCBI Taxonomy" id="2030880"/>
    <lineage>
        <taxon>Bacteria</taxon>
        <taxon>Pseudomonadati</taxon>
        <taxon>Pseudomonadota</taxon>
        <taxon>Gammaproteobacteria</taxon>
        <taxon>SAR86 cluster</taxon>
    </lineage>
</organism>
<dbReference type="AlphaFoldDB" id="A0A972VW31"/>
<keyword evidence="2" id="KW-0808">Transferase</keyword>
<dbReference type="PANTHER" id="PTHR30068:SF3">
    <property type="entry name" value="PHOSPHOLIPID_GLYCEROL ACYLTRANSFERASE DOMAIN-CONTAINING PROTEIN"/>
    <property type="match status" value="1"/>
</dbReference>
<feature type="domain" description="Phospholipid/glycerol acyltransferase" evidence="1">
    <location>
        <begin position="89"/>
        <end position="234"/>
    </location>
</feature>
<dbReference type="GO" id="GO:0016746">
    <property type="term" value="F:acyltransferase activity"/>
    <property type="evidence" value="ECO:0007669"/>
    <property type="project" value="UniProtKB-KW"/>
</dbReference>
<dbReference type="EMBL" id="JABMOJ010000177">
    <property type="protein sequence ID" value="NQV64676.1"/>
    <property type="molecule type" value="Genomic_DNA"/>
</dbReference>
<dbReference type="SUPFAM" id="SSF69593">
    <property type="entry name" value="Glycerol-3-phosphate (1)-acyltransferase"/>
    <property type="match status" value="1"/>
</dbReference>
<evidence type="ECO:0000259" key="1">
    <source>
        <dbReference type="Pfam" id="PF01553"/>
    </source>
</evidence>
<comment type="caution">
    <text evidence="2">The sequence shown here is derived from an EMBL/GenBank/DDBJ whole genome shotgun (WGS) entry which is preliminary data.</text>
</comment>
<evidence type="ECO:0000313" key="3">
    <source>
        <dbReference type="Proteomes" id="UP000754644"/>
    </source>
</evidence>
<evidence type="ECO:0000313" key="2">
    <source>
        <dbReference type="EMBL" id="NQV64676.1"/>
    </source>
</evidence>
<proteinExistence type="predicted"/>
<accession>A0A972VW31</accession>
<dbReference type="InterPro" id="IPR002123">
    <property type="entry name" value="Plipid/glycerol_acylTrfase"/>
</dbReference>
<keyword evidence="2" id="KW-0012">Acyltransferase</keyword>
<gene>
    <name evidence="2" type="ORF">HQ497_04855</name>
</gene>
<dbReference type="PANTHER" id="PTHR30068">
    <property type="entry name" value="URONATE ISOMERASE"/>
    <property type="match status" value="1"/>
</dbReference>
<reference evidence="2" key="1">
    <citation type="submission" date="2020-05" db="EMBL/GenBank/DDBJ databases">
        <title>Sulfur intermediates as new biogeochemical hubs in an aquatic model microbial ecosystem.</title>
        <authorList>
            <person name="Vigneron A."/>
        </authorList>
    </citation>
    <scope>NUCLEOTIDE SEQUENCE</scope>
    <source>
        <strain evidence="2">Bin.250</strain>
    </source>
</reference>
<protein>
    <submittedName>
        <fullName evidence="2">1-acyl-sn-glycerol-3-phosphate acyltransferase</fullName>
    </submittedName>
</protein>
<dbReference type="Proteomes" id="UP000754644">
    <property type="component" value="Unassembled WGS sequence"/>
</dbReference>
<name>A0A972VW31_9GAMM</name>
<dbReference type="GO" id="GO:0019698">
    <property type="term" value="P:D-galacturonate catabolic process"/>
    <property type="evidence" value="ECO:0007669"/>
    <property type="project" value="TreeGrafter"/>
</dbReference>
<dbReference type="GO" id="GO:0042840">
    <property type="term" value="P:D-glucuronate catabolic process"/>
    <property type="evidence" value="ECO:0007669"/>
    <property type="project" value="TreeGrafter"/>
</dbReference>
<dbReference type="Pfam" id="PF01553">
    <property type="entry name" value="Acyltransferase"/>
    <property type="match status" value="1"/>
</dbReference>